<comment type="caution">
    <text evidence="2">The sequence shown here is derived from an EMBL/GenBank/DDBJ whole genome shotgun (WGS) entry which is preliminary data.</text>
</comment>
<evidence type="ECO:0000313" key="3">
    <source>
        <dbReference type="Proteomes" id="UP001412067"/>
    </source>
</evidence>
<reference evidence="2 3" key="1">
    <citation type="journal article" date="2022" name="Nat. Plants">
        <title>Genomes of leafy and leafless Platanthera orchids illuminate the evolution of mycoheterotrophy.</title>
        <authorList>
            <person name="Li M.H."/>
            <person name="Liu K.W."/>
            <person name="Li Z."/>
            <person name="Lu H.C."/>
            <person name="Ye Q.L."/>
            <person name="Zhang D."/>
            <person name="Wang J.Y."/>
            <person name="Li Y.F."/>
            <person name="Zhong Z.M."/>
            <person name="Liu X."/>
            <person name="Yu X."/>
            <person name="Liu D.K."/>
            <person name="Tu X.D."/>
            <person name="Liu B."/>
            <person name="Hao Y."/>
            <person name="Liao X.Y."/>
            <person name="Jiang Y.T."/>
            <person name="Sun W.H."/>
            <person name="Chen J."/>
            <person name="Chen Y.Q."/>
            <person name="Ai Y."/>
            <person name="Zhai J.W."/>
            <person name="Wu S.S."/>
            <person name="Zhou Z."/>
            <person name="Hsiao Y.Y."/>
            <person name="Wu W.L."/>
            <person name="Chen Y.Y."/>
            <person name="Lin Y.F."/>
            <person name="Hsu J.L."/>
            <person name="Li C.Y."/>
            <person name="Wang Z.W."/>
            <person name="Zhao X."/>
            <person name="Zhong W.Y."/>
            <person name="Ma X.K."/>
            <person name="Ma L."/>
            <person name="Huang J."/>
            <person name="Chen G.Z."/>
            <person name="Huang M.Z."/>
            <person name="Huang L."/>
            <person name="Peng D.H."/>
            <person name="Luo Y.B."/>
            <person name="Zou S.Q."/>
            <person name="Chen S.P."/>
            <person name="Lan S."/>
            <person name="Tsai W.C."/>
            <person name="Van de Peer Y."/>
            <person name="Liu Z.J."/>
        </authorList>
    </citation>
    <scope>NUCLEOTIDE SEQUENCE [LARGE SCALE GENOMIC DNA]</scope>
    <source>
        <strain evidence="2">Lor288</strain>
    </source>
</reference>
<keyword evidence="3" id="KW-1185">Reference proteome</keyword>
<gene>
    <name evidence="2" type="ORF">KSP40_PGU020289</name>
</gene>
<protein>
    <submittedName>
        <fullName evidence="2">Uncharacterized protein</fullName>
    </submittedName>
</protein>
<dbReference type="Proteomes" id="UP001412067">
    <property type="component" value="Unassembled WGS sequence"/>
</dbReference>
<evidence type="ECO:0000313" key="2">
    <source>
        <dbReference type="EMBL" id="KAK8940005.1"/>
    </source>
</evidence>
<feature type="region of interest" description="Disordered" evidence="1">
    <location>
        <begin position="49"/>
        <end position="68"/>
    </location>
</feature>
<accession>A0ABR2LG44</accession>
<organism evidence="2 3">
    <name type="scientific">Platanthera guangdongensis</name>
    <dbReference type="NCBI Taxonomy" id="2320717"/>
    <lineage>
        <taxon>Eukaryota</taxon>
        <taxon>Viridiplantae</taxon>
        <taxon>Streptophyta</taxon>
        <taxon>Embryophyta</taxon>
        <taxon>Tracheophyta</taxon>
        <taxon>Spermatophyta</taxon>
        <taxon>Magnoliopsida</taxon>
        <taxon>Liliopsida</taxon>
        <taxon>Asparagales</taxon>
        <taxon>Orchidaceae</taxon>
        <taxon>Orchidoideae</taxon>
        <taxon>Orchideae</taxon>
        <taxon>Orchidinae</taxon>
        <taxon>Platanthera</taxon>
    </lineage>
</organism>
<sequence>MAEVGFSGRSMGRQICQGAEVKTSSEAGSSSCSFYHQFNLKHGIKRWRKQRDRVPTSSEDETSGAFLSSREARAQIEKNLLMLPEIGKGEHICRL</sequence>
<evidence type="ECO:0000256" key="1">
    <source>
        <dbReference type="SAM" id="MobiDB-lite"/>
    </source>
</evidence>
<dbReference type="EMBL" id="JBBWWR010000020">
    <property type="protein sequence ID" value="KAK8940005.1"/>
    <property type="molecule type" value="Genomic_DNA"/>
</dbReference>
<proteinExistence type="predicted"/>
<name>A0ABR2LG44_9ASPA</name>